<keyword evidence="3" id="KW-1185">Reference proteome</keyword>
<gene>
    <name evidence="2" type="ORF">GCM10022233_70480</name>
</gene>
<evidence type="ECO:0000313" key="2">
    <source>
        <dbReference type="EMBL" id="GAA4080193.1"/>
    </source>
</evidence>
<organism evidence="2 3">
    <name type="scientific">Streptomyces shaanxiensis</name>
    <dbReference type="NCBI Taxonomy" id="653357"/>
    <lineage>
        <taxon>Bacteria</taxon>
        <taxon>Bacillati</taxon>
        <taxon>Actinomycetota</taxon>
        <taxon>Actinomycetes</taxon>
        <taxon>Kitasatosporales</taxon>
        <taxon>Streptomycetaceae</taxon>
        <taxon>Streptomyces</taxon>
    </lineage>
</organism>
<evidence type="ECO:0000313" key="3">
    <source>
        <dbReference type="Proteomes" id="UP001499984"/>
    </source>
</evidence>
<name>A0ABP7W3J6_9ACTN</name>
<comment type="caution">
    <text evidence="2">The sequence shown here is derived from an EMBL/GenBank/DDBJ whole genome shotgun (WGS) entry which is preliminary data.</text>
</comment>
<reference evidence="3" key="1">
    <citation type="journal article" date="2019" name="Int. J. Syst. Evol. Microbiol.">
        <title>The Global Catalogue of Microorganisms (GCM) 10K type strain sequencing project: providing services to taxonomists for standard genome sequencing and annotation.</title>
        <authorList>
            <consortium name="The Broad Institute Genomics Platform"/>
            <consortium name="The Broad Institute Genome Sequencing Center for Infectious Disease"/>
            <person name="Wu L."/>
            <person name="Ma J."/>
        </authorList>
    </citation>
    <scope>NUCLEOTIDE SEQUENCE [LARGE SCALE GENOMIC DNA]</scope>
    <source>
        <strain evidence="3">JCM 16925</strain>
    </source>
</reference>
<accession>A0ABP7W3J6</accession>
<feature type="region of interest" description="Disordered" evidence="1">
    <location>
        <begin position="199"/>
        <end position="219"/>
    </location>
</feature>
<dbReference type="EMBL" id="BAAAZY010000024">
    <property type="protein sequence ID" value="GAA4080193.1"/>
    <property type="molecule type" value="Genomic_DNA"/>
</dbReference>
<sequence>MLSGPEATIVARAGGAVLRGAKQYATTSLEWPSLHASLMELHAITDEWCEAAELTAKLMQMVLDGEVGPPRRTWPRGNLDFGDPEVMSTRRFTNLMTVVRHRLHIEQQLTPKVPLVKRLTPEQRRRAARRNLRNMMRVYCPELLSDFENATARRYEWVKANASAIMEALITQPDDLDSLRTWAEEARQCVCGGGGGIRSGGAATSSKPGSCSLGGCWPS</sequence>
<dbReference type="Proteomes" id="UP001499984">
    <property type="component" value="Unassembled WGS sequence"/>
</dbReference>
<evidence type="ECO:0000256" key="1">
    <source>
        <dbReference type="SAM" id="MobiDB-lite"/>
    </source>
</evidence>
<proteinExistence type="predicted"/>
<protein>
    <submittedName>
        <fullName evidence="2">Uncharacterized protein</fullName>
    </submittedName>
</protein>